<dbReference type="EMBL" id="JANVFS010000004">
    <property type="protein sequence ID" value="KAJ4492762.1"/>
    <property type="molecule type" value="Genomic_DNA"/>
</dbReference>
<comment type="caution">
    <text evidence="1">The sequence shown here is derived from an EMBL/GenBank/DDBJ whole genome shotgun (WGS) entry which is preliminary data.</text>
</comment>
<accession>A0A9W9AZ92</accession>
<evidence type="ECO:0000313" key="1">
    <source>
        <dbReference type="EMBL" id="KAJ4492762.1"/>
    </source>
</evidence>
<proteinExistence type="predicted"/>
<protein>
    <submittedName>
        <fullName evidence="1">Uncharacterized protein</fullName>
    </submittedName>
</protein>
<dbReference type="Proteomes" id="UP001150238">
    <property type="component" value="Unassembled WGS sequence"/>
</dbReference>
<name>A0A9W9AZ92_9AGAR</name>
<reference evidence="1" key="1">
    <citation type="submission" date="2022-08" db="EMBL/GenBank/DDBJ databases">
        <authorList>
            <consortium name="DOE Joint Genome Institute"/>
            <person name="Min B."/>
            <person name="Riley R."/>
            <person name="Sierra-Patev S."/>
            <person name="Naranjo-Ortiz M."/>
            <person name="Looney B."/>
            <person name="Konkel Z."/>
            <person name="Slot J.C."/>
            <person name="Sakamoto Y."/>
            <person name="Steenwyk J.L."/>
            <person name="Rokas A."/>
            <person name="Carro J."/>
            <person name="Camarero S."/>
            <person name="Ferreira P."/>
            <person name="Molpeceres G."/>
            <person name="Ruiz-Duenas F.J."/>
            <person name="Serrano A."/>
            <person name="Henrissat B."/>
            <person name="Drula E."/>
            <person name="Hughes K.W."/>
            <person name="Mata J.L."/>
            <person name="Ishikawa N.K."/>
            <person name="Vargas-Isla R."/>
            <person name="Ushijima S."/>
            <person name="Smith C.A."/>
            <person name="Ahrendt S."/>
            <person name="Andreopoulos W."/>
            <person name="He G."/>
            <person name="Labutti K."/>
            <person name="Lipzen A."/>
            <person name="Ng V."/>
            <person name="Sandor L."/>
            <person name="Barry K."/>
            <person name="Martinez A.T."/>
            <person name="Xiao Y."/>
            <person name="Gibbons J.G."/>
            <person name="Terashima K."/>
            <person name="Hibbett D.S."/>
            <person name="Grigoriev I.V."/>
        </authorList>
    </citation>
    <scope>NUCLEOTIDE SEQUENCE</scope>
    <source>
        <strain evidence="1">Sp2 HRB7682 ss15</strain>
    </source>
</reference>
<evidence type="ECO:0000313" key="2">
    <source>
        <dbReference type="Proteomes" id="UP001150238"/>
    </source>
</evidence>
<gene>
    <name evidence="1" type="ORF">C8J55DRAFT_501280</name>
</gene>
<reference evidence="1" key="2">
    <citation type="journal article" date="2023" name="Proc. Natl. Acad. Sci. U.S.A.">
        <title>A global phylogenomic analysis of the shiitake genus Lentinula.</title>
        <authorList>
            <person name="Sierra-Patev S."/>
            <person name="Min B."/>
            <person name="Naranjo-Ortiz M."/>
            <person name="Looney B."/>
            <person name="Konkel Z."/>
            <person name="Slot J.C."/>
            <person name="Sakamoto Y."/>
            <person name="Steenwyk J.L."/>
            <person name="Rokas A."/>
            <person name="Carro J."/>
            <person name="Camarero S."/>
            <person name="Ferreira P."/>
            <person name="Molpeceres G."/>
            <person name="Ruiz-Duenas F.J."/>
            <person name="Serrano A."/>
            <person name="Henrissat B."/>
            <person name="Drula E."/>
            <person name="Hughes K.W."/>
            <person name="Mata J.L."/>
            <person name="Ishikawa N.K."/>
            <person name="Vargas-Isla R."/>
            <person name="Ushijima S."/>
            <person name="Smith C.A."/>
            <person name="Donoghue J."/>
            <person name="Ahrendt S."/>
            <person name="Andreopoulos W."/>
            <person name="He G."/>
            <person name="LaButti K."/>
            <person name="Lipzen A."/>
            <person name="Ng V."/>
            <person name="Riley R."/>
            <person name="Sandor L."/>
            <person name="Barry K."/>
            <person name="Martinez A.T."/>
            <person name="Xiao Y."/>
            <person name="Gibbons J.G."/>
            <person name="Terashima K."/>
            <person name="Grigoriev I.V."/>
            <person name="Hibbett D."/>
        </authorList>
    </citation>
    <scope>NUCLEOTIDE SEQUENCE</scope>
    <source>
        <strain evidence="1">Sp2 HRB7682 ss15</strain>
    </source>
</reference>
<sequence length="245" mass="27251">MDANDTQGIQALLEQLQHSQAWKDAVASSYPDGSPQHILDAPQSYSAPQATSVAALLSQLQNEPHPNIVDTLQNHHHLPASQNDASESSFSMTLPASNTSVYRVDEHRYLTFQQALPLIARKSASPSFAEALKAMKQEQETLEIKLSDERKAILSKYETRVNVAKTKASMIGSGISRHEANMLVDAFEKELKRFDVERVLPAWDGLVLQQQEALVQMGVPTMFATTELSEREKQQKIMQVLEGLI</sequence>
<organism evidence="1 2">
    <name type="scientific">Lentinula lateritia</name>
    <dbReference type="NCBI Taxonomy" id="40482"/>
    <lineage>
        <taxon>Eukaryota</taxon>
        <taxon>Fungi</taxon>
        <taxon>Dikarya</taxon>
        <taxon>Basidiomycota</taxon>
        <taxon>Agaricomycotina</taxon>
        <taxon>Agaricomycetes</taxon>
        <taxon>Agaricomycetidae</taxon>
        <taxon>Agaricales</taxon>
        <taxon>Marasmiineae</taxon>
        <taxon>Omphalotaceae</taxon>
        <taxon>Lentinula</taxon>
    </lineage>
</organism>
<dbReference type="AlphaFoldDB" id="A0A9W9AZ92"/>